<dbReference type="Proteomes" id="UP000186817">
    <property type="component" value="Unassembled WGS sequence"/>
</dbReference>
<keyword evidence="4" id="KW-1185">Reference proteome</keyword>
<dbReference type="InterPro" id="IPR003323">
    <property type="entry name" value="OTU_dom"/>
</dbReference>
<reference evidence="3 4" key="1">
    <citation type="submission" date="2016-02" db="EMBL/GenBank/DDBJ databases">
        <title>Genome analysis of coral dinoflagellate symbionts highlights evolutionary adaptations to a symbiotic lifestyle.</title>
        <authorList>
            <person name="Aranda M."/>
            <person name="Li Y."/>
            <person name="Liew Y.J."/>
            <person name="Baumgarten S."/>
            <person name="Simakov O."/>
            <person name="Wilson M."/>
            <person name="Piel J."/>
            <person name="Ashoor H."/>
            <person name="Bougouffa S."/>
            <person name="Bajic V.B."/>
            <person name="Ryu T."/>
            <person name="Ravasi T."/>
            <person name="Bayer T."/>
            <person name="Micklem G."/>
            <person name="Kim H."/>
            <person name="Bhak J."/>
            <person name="Lajeunesse T.C."/>
            <person name="Voolstra C.R."/>
        </authorList>
    </citation>
    <scope>NUCLEOTIDE SEQUENCE [LARGE SCALE GENOMIC DNA]</scope>
    <source>
        <strain evidence="3 4">CCMP2467</strain>
    </source>
</reference>
<dbReference type="Pfam" id="PF02338">
    <property type="entry name" value="OTU"/>
    <property type="match status" value="1"/>
</dbReference>
<dbReference type="AlphaFoldDB" id="A0A1Q9CFT3"/>
<dbReference type="SUPFAM" id="SSF54001">
    <property type="entry name" value="Cysteine proteinases"/>
    <property type="match status" value="1"/>
</dbReference>
<accession>A0A1Q9CFT3</accession>
<name>A0A1Q9CFT3_SYMMI</name>
<proteinExistence type="predicted"/>
<comment type="caution">
    <text evidence="3">The sequence shown here is derived from an EMBL/GenBank/DDBJ whole genome shotgun (WGS) entry which is preliminary data.</text>
</comment>
<gene>
    <name evidence="3" type="ORF">AK812_SmicGene37640</name>
</gene>
<sequence length="671" mass="74448">MHNGSEAPFCFEDFEQGTCITVSLENHEEKAEVTRARARPALAEATAPDDMLLSSLDLTDHNWFIKEDGGGGDCAFKAVARAIAHRKGLDPNPEELQREAATLRLLAVGHLAKHKQRFSEFWVAEDPAIDPAAVDEPQFWGGHSPPTTFDDFIKMMARKEAYADGVALQALSERLGTPSIVWHYQPEDSAWQRSVLAPFEREGCAGTARKSPPAVTLVLRDAHYRSLLGPPSADCPSAWLKLTAPRIGKGAKLQDAFSLPSRTPSRLKAAPRPSQVSLEPSVWWKCDIPGCGHVVYKKPGVAGHSQYRKDHLRNVHGISNPPSLRGGNELSSRPQRLDKQMKPYDRRWETQCNALVRRGWWAGAHQFTSSGPDAWRAYKRKGTTCWRPLHKCVACNREARKVRQACAKESKDAVAKEVLSVAHQQKAQFVALQVFGMKESWVIHCGYRRPSMDDSDLLLELSASISVQSLKSPPAWCLTPVRAMLDERNVSCVDFFAVWRKSLLRWVKTKVAPQWLLELKTHQTGNRCAGQTADLRSTVVCGERRALAVRGIRSLGLVTRVPEAIAAAIQAPLQELGWSDKTARARALHELRTIWRLKLAQEWFGSDGNYATVDGWGLSVMMGAMGSPAVDFRPAAQLAARLGWSPDASVSEVVAMSQQLGQIRSWDCKVD</sequence>
<evidence type="ECO:0000259" key="2">
    <source>
        <dbReference type="Pfam" id="PF02338"/>
    </source>
</evidence>
<feature type="region of interest" description="Disordered" evidence="1">
    <location>
        <begin position="314"/>
        <end position="338"/>
    </location>
</feature>
<dbReference type="Gene3D" id="3.90.70.80">
    <property type="match status" value="1"/>
</dbReference>
<protein>
    <recommendedName>
        <fullName evidence="2">OTU domain-containing protein</fullName>
    </recommendedName>
</protein>
<organism evidence="3 4">
    <name type="scientific">Symbiodinium microadriaticum</name>
    <name type="common">Dinoflagellate</name>
    <name type="synonym">Zooxanthella microadriatica</name>
    <dbReference type="NCBI Taxonomy" id="2951"/>
    <lineage>
        <taxon>Eukaryota</taxon>
        <taxon>Sar</taxon>
        <taxon>Alveolata</taxon>
        <taxon>Dinophyceae</taxon>
        <taxon>Suessiales</taxon>
        <taxon>Symbiodiniaceae</taxon>
        <taxon>Symbiodinium</taxon>
    </lineage>
</organism>
<dbReference type="CDD" id="cd22744">
    <property type="entry name" value="OTU"/>
    <property type="match status" value="1"/>
</dbReference>
<feature type="domain" description="OTU" evidence="2">
    <location>
        <begin position="70"/>
        <end position="184"/>
    </location>
</feature>
<dbReference type="EMBL" id="LSRX01001251">
    <property type="protein sequence ID" value="OLP81781.1"/>
    <property type="molecule type" value="Genomic_DNA"/>
</dbReference>
<dbReference type="OrthoDB" id="412901at2759"/>
<evidence type="ECO:0000313" key="4">
    <source>
        <dbReference type="Proteomes" id="UP000186817"/>
    </source>
</evidence>
<dbReference type="InterPro" id="IPR038765">
    <property type="entry name" value="Papain-like_cys_pep_sf"/>
</dbReference>
<evidence type="ECO:0000313" key="3">
    <source>
        <dbReference type="EMBL" id="OLP81781.1"/>
    </source>
</evidence>
<evidence type="ECO:0000256" key="1">
    <source>
        <dbReference type="SAM" id="MobiDB-lite"/>
    </source>
</evidence>